<dbReference type="AlphaFoldDB" id="A0AAD8Z8U9"/>
<keyword evidence="3" id="KW-1185">Reference proteome</keyword>
<sequence length="179" mass="19671">MAGRTALQDALSQDLEARYPIGRLPPERHRAARSDTLLGNFVRVIEGVRFRNLEERSLIPLPGLRLAQRYSVQRPCQAQHLTAPRRRTSSGPELLCRDSRSRGGTETPPLPPISSLPVKAFVAGRSASCMLLLKPVSVVKRSGPVRTARDHAAAALPSWPQGSMALCLGLRPRHRPAHE</sequence>
<dbReference type="Proteomes" id="UP001239994">
    <property type="component" value="Unassembled WGS sequence"/>
</dbReference>
<evidence type="ECO:0000256" key="1">
    <source>
        <dbReference type="SAM" id="MobiDB-lite"/>
    </source>
</evidence>
<accession>A0AAD8Z8U9</accession>
<proteinExistence type="predicted"/>
<dbReference type="EMBL" id="JAROKS010000016">
    <property type="protein sequence ID" value="KAK1795208.1"/>
    <property type="molecule type" value="Genomic_DNA"/>
</dbReference>
<protein>
    <submittedName>
        <fullName evidence="2">Uncharacterized protein</fullName>
    </submittedName>
</protein>
<comment type="caution">
    <text evidence="2">The sequence shown here is derived from an EMBL/GenBank/DDBJ whole genome shotgun (WGS) entry which is preliminary data.</text>
</comment>
<name>A0AAD8Z8U9_9TELE</name>
<evidence type="ECO:0000313" key="3">
    <source>
        <dbReference type="Proteomes" id="UP001239994"/>
    </source>
</evidence>
<reference evidence="2" key="1">
    <citation type="submission" date="2023-03" db="EMBL/GenBank/DDBJ databases">
        <title>Electrophorus voltai genome.</title>
        <authorList>
            <person name="Bian C."/>
        </authorList>
    </citation>
    <scope>NUCLEOTIDE SEQUENCE</scope>
    <source>
        <strain evidence="2">CB-2022</strain>
        <tissue evidence="2">Muscle</tissue>
    </source>
</reference>
<organism evidence="2 3">
    <name type="scientific">Electrophorus voltai</name>
    <dbReference type="NCBI Taxonomy" id="2609070"/>
    <lineage>
        <taxon>Eukaryota</taxon>
        <taxon>Metazoa</taxon>
        <taxon>Chordata</taxon>
        <taxon>Craniata</taxon>
        <taxon>Vertebrata</taxon>
        <taxon>Euteleostomi</taxon>
        <taxon>Actinopterygii</taxon>
        <taxon>Neopterygii</taxon>
        <taxon>Teleostei</taxon>
        <taxon>Ostariophysi</taxon>
        <taxon>Gymnotiformes</taxon>
        <taxon>Gymnotoidei</taxon>
        <taxon>Gymnotidae</taxon>
        <taxon>Electrophorus</taxon>
    </lineage>
</organism>
<gene>
    <name evidence="2" type="ORF">P4O66_010390</name>
</gene>
<evidence type="ECO:0000313" key="2">
    <source>
        <dbReference type="EMBL" id="KAK1795208.1"/>
    </source>
</evidence>
<feature type="region of interest" description="Disordered" evidence="1">
    <location>
        <begin position="77"/>
        <end position="112"/>
    </location>
</feature>